<protein>
    <submittedName>
        <fullName evidence="9">Phosphodiester glycosidase family protein</fullName>
    </submittedName>
</protein>
<dbReference type="Pfam" id="PF00149">
    <property type="entry name" value="Metallophos"/>
    <property type="match status" value="1"/>
</dbReference>
<feature type="transmembrane region" description="Helical" evidence="6">
    <location>
        <begin position="1257"/>
        <end position="1278"/>
    </location>
</feature>
<evidence type="ECO:0000256" key="5">
    <source>
        <dbReference type="SAM" id="MobiDB-lite"/>
    </source>
</evidence>
<dbReference type="Proteomes" id="UP001165584">
    <property type="component" value="Unassembled WGS sequence"/>
</dbReference>
<feature type="region of interest" description="Disordered" evidence="5">
    <location>
        <begin position="1179"/>
        <end position="1247"/>
    </location>
</feature>
<dbReference type="PANTHER" id="PTHR40446:SF2">
    <property type="entry name" value="N-ACETYLGLUCOSAMINE-1-PHOSPHODIESTER ALPHA-N-ACETYLGLUCOSAMINIDASE"/>
    <property type="match status" value="1"/>
</dbReference>
<dbReference type="SUPFAM" id="SSF49373">
    <property type="entry name" value="Invasin/intimin cell-adhesion fragments"/>
    <property type="match status" value="1"/>
</dbReference>
<evidence type="ECO:0000256" key="1">
    <source>
        <dbReference type="ARBA" id="ARBA00022512"/>
    </source>
</evidence>
<keyword evidence="1" id="KW-0134">Cell wall</keyword>
<keyword evidence="4" id="KW-0572">Peptidoglycan-anchor</keyword>
<keyword evidence="2" id="KW-0964">Secreted</keyword>
<dbReference type="InterPro" id="IPR008964">
    <property type="entry name" value="Invasin/intimin_cell_adhesion"/>
</dbReference>
<dbReference type="InterPro" id="IPR004843">
    <property type="entry name" value="Calcineurin-like_PHP"/>
</dbReference>
<accession>A0ABT2GVB0</accession>
<keyword evidence="6" id="KW-0472">Membrane</keyword>
<keyword evidence="9" id="KW-0378">Hydrolase</keyword>
<name>A0ABT2GVB0_9MICO</name>
<gene>
    <name evidence="9" type="ORF">N1027_18645</name>
</gene>
<feature type="compositionally biased region" description="Gly residues" evidence="5">
    <location>
        <begin position="1188"/>
        <end position="1225"/>
    </location>
</feature>
<dbReference type="EMBL" id="JANLCM010000002">
    <property type="protein sequence ID" value="MCS5720155.1"/>
    <property type="molecule type" value="Genomic_DNA"/>
</dbReference>
<evidence type="ECO:0000256" key="4">
    <source>
        <dbReference type="ARBA" id="ARBA00023088"/>
    </source>
</evidence>
<dbReference type="InterPro" id="IPR003343">
    <property type="entry name" value="Big_2"/>
</dbReference>
<proteinExistence type="predicted"/>
<dbReference type="PROSITE" id="PS50847">
    <property type="entry name" value="GRAM_POS_ANCHORING"/>
    <property type="match status" value="1"/>
</dbReference>
<keyword evidence="6" id="KW-0812">Transmembrane</keyword>
<evidence type="ECO:0000256" key="6">
    <source>
        <dbReference type="SAM" id="Phobius"/>
    </source>
</evidence>
<dbReference type="GO" id="GO:0016798">
    <property type="term" value="F:hydrolase activity, acting on glycosyl bonds"/>
    <property type="evidence" value="ECO:0007669"/>
    <property type="project" value="UniProtKB-KW"/>
</dbReference>
<keyword evidence="9" id="KW-0326">Glycosidase</keyword>
<feature type="domain" description="Gram-positive cocci surface proteins LPxTG" evidence="8">
    <location>
        <begin position="1248"/>
        <end position="1284"/>
    </location>
</feature>
<dbReference type="Pfam" id="PF09992">
    <property type="entry name" value="NAGPA"/>
    <property type="match status" value="1"/>
</dbReference>
<dbReference type="InterPro" id="IPR029052">
    <property type="entry name" value="Metallo-depent_PP-like"/>
</dbReference>
<sequence>MPQRDHTKHLRPRSRTVLASTTAACLVLGGLALGAVPASAADGDAWMPPTPANWPTVVTDSATPDVPITAGVTEHSDVLNTVTGRQPVQLLEVDASDANVRLGVVGAGQTLINPADETPSSMANRTGAVAGINGGFFQINASGQPNDGQIVDGEIWKSPTHNHPGTFVVLADGTSAIRDEEFSGTIAVGGRTHPLFSINWTGDASGDQITEITPRLGSPTDLPANPVFAQGTTNDGGASITVTSIAPVASLPALAGGTAGLLASAAGGEWLSANVHVGDTVTVSHAIAPDNDIEQLLQGPGQPLIAGGEITPDYGNGNPAGLNPETAIGISADGKHLTMVALDGRGTSATAIGPSVAQVAGYLKQKGVDSALLLDGGGSTSLVARQPGEQQVSVMNLPSDAGNVERPVGNGIFVYSTATDAGAPATASIAGGNPVDAVVGIPAPVRAYTLDAHGNPTDAGTPTVTVDPASLGSWSGGTFQPAAAGSGTLTVSQGAATASVPLTVAATLSSLSASPAAPDLDNGATTTFALTGHAAGLSTPIAAGAATWTLSDPALGAIDSATGVFTAAASGSGIEAITVSAAGAETVIEVGVGSKGQVLDPMNDSTAWKYNITNGAVATTSTDPDVPPGSTESSSIRLDYSMPGTPGVHQMVLSPKNPVTIDKNSAGQNPTAIAVWIKDDDQVHNAFQFATSYKQGNGQSATLYNTGVQYNGWSLLKTQLPAGTVFPLTLSWVDMLSINPTLASTGTMRLSSLQVLYAARTPEEPEYTPIPENPSWLHYVESPSEFTPGGQTILMGDDAHMLADDPDGTSSHVMDDIAGLVNGSGYTTADGTKVAPLPDAAVPDVVQMLGDMADNGDPANLQYAAQKISALGLPYHDLVGNHEITQGATPENVNFNQTFGETHYSYTVGSATVIASDNAHGGVTSSNPFQVPDAEQYDWLVKQLDAVTTPVAVVAIHMPAYDPFPAKNSQFTDRWEAQQYLQLVQNYQTAHPDRHVIMTYGHARGFAEQILDPQGDAVSGSAGIPQLTFGDLGMPAYTTPDKGGFYHFGLVHIANDGTVQFAVQAVLQSLSIDGAAEPVAAASDRVTALDATAAADATDADLTVGDTLALTASGVNQSGDNLDPVVVPIADPVSHVWASSDAAVAAVDAVTGEVTALAAGTTTVSVTAGGMTAEKTITVEAAPSQPGDGDGGGNGGDGGNGDGGTGDGGSGGGGSTPGDGGGSGSTPGDASGSTGNGTASSTSADGSLASTGANGPAGLALGLGAFLVLALGGGLLVMRRRRRA</sequence>
<evidence type="ECO:0000256" key="2">
    <source>
        <dbReference type="ARBA" id="ARBA00022525"/>
    </source>
</evidence>
<organism evidence="9 10">
    <name type="scientific">Herbiconiux aconitum</name>
    <dbReference type="NCBI Taxonomy" id="2970913"/>
    <lineage>
        <taxon>Bacteria</taxon>
        <taxon>Bacillati</taxon>
        <taxon>Actinomycetota</taxon>
        <taxon>Actinomycetes</taxon>
        <taxon>Micrococcales</taxon>
        <taxon>Microbacteriaceae</taxon>
        <taxon>Herbiconiux</taxon>
    </lineage>
</organism>
<evidence type="ECO:0000313" key="9">
    <source>
        <dbReference type="EMBL" id="MCS5720155.1"/>
    </source>
</evidence>
<keyword evidence="3 7" id="KW-0732">Signal</keyword>
<dbReference type="Gene3D" id="2.60.40.1080">
    <property type="match status" value="2"/>
</dbReference>
<feature type="chain" id="PRO_5047450939" evidence="7">
    <location>
        <begin position="41"/>
        <end position="1284"/>
    </location>
</feature>
<dbReference type="PANTHER" id="PTHR40446">
    <property type="entry name" value="N-ACETYLGLUCOSAMINE-1-PHOSPHODIESTER ALPHA-N-ACETYLGLUCOSAMINIDASE"/>
    <property type="match status" value="1"/>
</dbReference>
<dbReference type="RefSeq" id="WP_259510037.1">
    <property type="nucleotide sequence ID" value="NZ_JANLCM010000002.1"/>
</dbReference>
<evidence type="ECO:0000256" key="3">
    <source>
        <dbReference type="ARBA" id="ARBA00022729"/>
    </source>
</evidence>
<feature type="signal peptide" evidence="7">
    <location>
        <begin position="1"/>
        <end position="40"/>
    </location>
</feature>
<reference evidence="9" key="1">
    <citation type="submission" date="2022-08" db="EMBL/GenBank/DDBJ databases">
        <authorList>
            <person name="Deng Y."/>
            <person name="Han X.-F."/>
            <person name="Zhang Y.-Q."/>
        </authorList>
    </citation>
    <scope>NUCLEOTIDE SEQUENCE</scope>
    <source>
        <strain evidence="9">CPCC 205763</strain>
    </source>
</reference>
<dbReference type="Gene3D" id="3.60.21.10">
    <property type="match status" value="1"/>
</dbReference>
<dbReference type="Pfam" id="PF02368">
    <property type="entry name" value="Big_2"/>
    <property type="match status" value="1"/>
</dbReference>
<dbReference type="InterPro" id="IPR019931">
    <property type="entry name" value="LPXTG_anchor"/>
</dbReference>
<evidence type="ECO:0000259" key="8">
    <source>
        <dbReference type="PROSITE" id="PS50847"/>
    </source>
</evidence>
<dbReference type="SUPFAM" id="SSF56300">
    <property type="entry name" value="Metallo-dependent phosphatases"/>
    <property type="match status" value="1"/>
</dbReference>
<feature type="compositionally biased region" description="Low complexity" evidence="5">
    <location>
        <begin position="1226"/>
        <end position="1247"/>
    </location>
</feature>
<evidence type="ECO:0000256" key="7">
    <source>
        <dbReference type="SAM" id="SignalP"/>
    </source>
</evidence>
<keyword evidence="6" id="KW-1133">Transmembrane helix</keyword>
<keyword evidence="10" id="KW-1185">Reference proteome</keyword>
<dbReference type="InterPro" id="IPR018711">
    <property type="entry name" value="NAGPA"/>
</dbReference>
<evidence type="ECO:0000313" key="10">
    <source>
        <dbReference type="Proteomes" id="UP001165584"/>
    </source>
</evidence>
<comment type="caution">
    <text evidence="9">The sequence shown here is derived from an EMBL/GenBank/DDBJ whole genome shotgun (WGS) entry which is preliminary data.</text>
</comment>